<dbReference type="SUPFAM" id="SSF49584">
    <property type="entry name" value="Periplasmic chaperone C-domain"/>
    <property type="match status" value="1"/>
</dbReference>
<evidence type="ECO:0000256" key="1">
    <source>
        <dbReference type="ARBA" id="ARBA00004418"/>
    </source>
</evidence>
<comment type="subcellular location">
    <subcellularLocation>
        <location evidence="1">Periplasm</location>
    </subcellularLocation>
</comment>
<evidence type="ECO:0000256" key="5">
    <source>
        <dbReference type="ARBA" id="ARBA00023186"/>
    </source>
</evidence>
<dbReference type="Gene3D" id="2.60.40.10">
    <property type="entry name" value="Immunoglobulins"/>
    <property type="match status" value="2"/>
</dbReference>
<evidence type="ECO:0000313" key="9">
    <source>
        <dbReference type="Proteomes" id="UP000033352"/>
    </source>
</evidence>
<evidence type="ECO:0000313" key="8">
    <source>
        <dbReference type="EMBL" id="KJN27965.1"/>
    </source>
</evidence>
<evidence type="ECO:0000259" key="6">
    <source>
        <dbReference type="Pfam" id="PF00345"/>
    </source>
</evidence>
<dbReference type="InterPro" id="IPR016147">
    <property type="entry name" value="Pili_assmbl_chaperone_N"/>
</dbReference>
<keyword evidence="4" id="KW-0574">Periplasm</keyword>
<proteinExistence type="inferred from homology"/>
<dbReference type="InterPro" id="IPR008962">
    <property type="entry name" value="PapD-like_sf"/>
</dbReference>
<gene>
    <name evidence="8" type="ORF">SS37_09775</name>
</gene>
<dbReference type="Proteomes" id="UP000033352">
    <property type="component" value="Unassembled WGS sequence"/>
</dbReference>
<dbReference type="NCBIfam" id="NF011782">
    <property type="entry name" value="PRK15246.1"/>
    <property type="match status" value="1"/>
</dbReference>
<dbReference type="PATRIC" id="fig|1619248.3.peg.1027"/>
<organism evidence="8 9">
    <name type="scientific">Enterobacter sichuanensis</name>
    <dbReference type="NCBI Taxonomy" id="2071710"/>
    <lineage>
        <taxon>Bacteria</taxon>
        <taxon>Pseudomonadati</taxon>
        <taxon>Pseudomonadota</taxon>
        <taxon>Gammaproteobacteria</taxon>
        <taxon>Enterobacterales</taxon>
        <taxon>Enterobacteriaceae</taxon>
        <taxon>Enterobacter</taxon>
        <taxon>Enterobacter cloacae complex</taxon>
    </lineage>
</organism>
<dbReference type="GO" id="GO:0071555">
    <property type="term" value="P:cell wall organization"/>
    <property type="evidence" value="ECO:0007669"/>
    <property type="project" value="InterPro"/>
</dbReference>
<evidence type="ECO:0000256" key="3">
    <source>
        <dbReference type="ARBA" id="ARBA00022729"/>
    </source>
</evidence>
<dbReference type="SUPFAM" id="SSF49354">
    <property type="entry name" value="PapD-like"/>
    <property type="match status" value="1"/>
</dbReference>
<accession>A0A0F1B465</accession>
<name>A0A0F1B465_9ENTR</name>
<dbReference type="PANTHER" id="PTHR30251:SF7">
    <property type="entry name" value="FIMBRIAE CHAPARONE"/>
    <property type="match status" value="1"/>
</dbReference>
<dbReference type="OrthoDB" id="9131059at2"/>
<dbReference type="Pfam" id="PF02753">
    <property type="entry name" value="PapD_C"/>
    <property type="match status" value="1"/>
</dbReference>
<dbReference type="InterPro" id="IPR016148">
    <property type="entry name" value="Pili_assmbl_chaperone_C"/>
</dbReference>
<reference evidence="8 9" key="1">
    <citation type="submission" date="2015-03" db="EMBL/GenBank/DDBJ databases">
        <authorList>
            <person name="McCorrison J."/>
            <person name="Sanka R."/>
            <person name="Adams M."/>
            <person name="Brinkac L."/>
            <person name="Nierman W."/>
            <person name="Sutton G."/>
            <person name="Nelson K."/>
            <person name="Kiedrowski L."/>
            <person name="Guerrero D."/>
            <person name="Bonomo R."/>
        </authorList>
    </citation>
    <scope>NUCLEOTIDE SEQUENCE [LARGE SCALE GENOMIC DNA]</scope>
    <source>
        <strain evidence="8 9">35699</strain>
    </source>
</reference>
<comment type="caution">
    <text evidence="8">The sequence shown here is derived from an EMBL/GenBank/DDBJ whole genome shotgun (WGS) entry which is preliminary data.</text>
</comment>
<keyword evidence="5" id="KW-0143">Chaperone</keyword>
<dbReference type="AlphaFoldDB" id="A0A0F1B465"/>
<feature type="domain" description="Pili assembly chaperone N-terminal" evidence="6">
    <location>
        <begin position="31"/>
        <end position="154"/>
    </location>
</feature>
<dbReference type="InterPro" id="IPR013783">
    <property type="entry name" value="Ig-like_fold"/>
</dbReference>
<evidence type="ECO:0000259" key="7">
    <source>
        <dbReference type="Pfam" id="PF02753"/>
    </source>
</evidence>
<evidence type="ECO:0000256" key="2">
    <source>
        <dbReference type="ARBA" id="ARBA00007399"/>
    </source>
</evidence>
<feature type="domain" description="Pili assembly chaperone C-terminal" evidence="7">
    <location>
        <begin position="176"/>
        <end position="233"/>
    </location>
</feature>
<protein>
    <submittedName>
        <fullName evidence="8">Fimbrial assembly protein</fullName>
    </submittedName>
</protein>
<comment type="similarity">
    <text evidence="2">Belongs to the periplasmic pilus chaperone family.</text>
</comment>
<dbReference type="GO" id="GO:0030288">
    <property type="term" value="C:outer membrane-bounded periplasmic space"/>
    <property type="evidence" value="ECO:0007669"/>
    <property type="project" value="InterPro"/>
</dbReference>
<dbReference type="InterPro" id="IPR036316">
    <property type="entry name" value="Pili_assmbl_chap_C_dom_sf"/>
</dbReference>
<dbReference type="InterPro" id="IPR050643">
    <property type="entry name" value="Periplasmic_pilus_chap"/>
</dbReference>
<dbReference type="InterPro" id="IPR001829">
    <property type="entry name" value="Pili_assmbl_chaperone_bac"/>
</dbReference>
<dbReference type="PRINTS" id="PR00969">
    <property type="entry name" value="CHAPERONPILI"/>
</dbReference>
<dbReference type="Pfam" id="PF00345">
    <property type="entry name" value="PapD_N"/>
    <property type="match status" value="1"/>
</dbReference>
<keyword evidence="3" id="KW-0732">Signal</keyword>
<dbReference type="EMBL" id="JZYX01000016">
    <property type="protein sequence ID" value="KJN27965.1"/>
    <property type="molecule type" value="Genomic_DNA"/>
</dbReference>
<evidence type="ECO:0000256" key="4">
    <source>
        <dbReference type="ARBA" id="ARBA00022764"/>
    </source>
</evidence>
<dbReference type="PANTHER" id="PTHR30251">
    <property type="entry name" value="PILUS ASSEMBLY CHAPERONE"/>
    <property type="match status" value="1"/>
</dbReference>
<sequence>MRNYKSLLISSRLALAGLLMMSLIGEAFGVVNVDRTRVIFSAGEMAQSLNLSNDGETPAMIQVWTDMGDPLVPPDKVSTPIVATPPVFKMLPKEIRSLRLLLTARQGLPNDRESVFWLNIFQFLPESDLTRQKKQKLILPLRLRMKVFIRPAGIGDPDALQYQTLQFRAQDTRLIITNPTPWNISLNVEIPGQRPLTNIMVSPRMEQAVSPDKPLLPGINLTYRVITDDGNYRDYQTVVRK</sequence>